<dbReference type="PROSITE" id="PS00108">
    <property type="entry name" value="PROTEIN_KINASE_ST"/>
    <property type="match status" value="1"/>
</dbReference>
<feature type="domain" description="Protein kinase" evidence="12">
    <location>
        <begin position="36"/>
        <end position="338"/>
    </location>
</feature>
<dbReference type="PANTHER" id="PTHR24056">
    <property type="entry name" value="CELL DIVISION PROTEIN KINASE"/>
    <property type="match status" value="1"/>
</dbReference>
<keyword evidence="6" id="KW-0418">Kinase</keyword>
<comment type="subunit">
    <text evidence="8">May form a complex composed of at least the catalytic subunit CRK2 and a cyclin.</text>
</comment>
<dbReference type="GO" id="GO:0000082">
    <property type="term" value="P:G1/S transition of mitotic cell cycle"/>
    <property type="evidence" value="ECO:0007669"/>
    <property type="project" value="TreeGrafter"/>
</dbReference>
<accession>A0A7J6T5D9</accession>
<evidence type="ECO:0000256" key="10">
    <source>
        <dbReference type="ARBA" id="ARBA00041902"/>
    </source>
</evidence>
<dbReference type="GO" id="GO:0005524">
    <property type="term" value="F:ATP binding"/>
    <property type="evidence" value="ECO:0007669"/>
    <property type="project" value="UniProtKB-KW"/>
</dbReference>
<dbReference type="GO" id="GO:0007165">
    <property type="term" value="P:signal transduction"/>
    <property type="evidence" value="ECO:0007669"/>
    <property type="project" value="TreeGrafter"/>
</dbReference>
<dbReference type="Proteomes" id="UP000574390">
    <property type="component" value="Unassembled WGS sequence"/>
</dbReference>
<proteinExistence type="inferred from homology"/>
<dbReference type="PANTHER" id="PTHR24056:SF254">
    <property type="entry name" value="CYCLIN-DEPENDENT KINASE 2"/>
    <property type="match status" value="1"/>
</dbReference>
<evidence type="ECO:0000313" key="13">
    <source>
        <dbReference type="EMBL" id="KAF4740087.1"/>
    </source>
</evidence>
<dbReference type="InterPro" id="IPR008271">
    <property type="entry name" value="Ser/Thr_kinase_AS"/>
</dbReference>
<dbReference type="InterPro" id="IPR011009">
    <property type="entry name" value="Kinase-like_dom_sf"/>
</dbReference>
<organism evidence="13 14">
    <name type="scientific">Perkinsus olseni</name>
    <name type="common">Perkinsus atlanticus</name>
    <dbReference type="NCBI Taxonomy" id="32597"/>
    <lineage>
        <taxon>Eukaryota</taxon>
        <taxon>Sar</taxon>
        <taxon>Alveolata</taxon>
        <taxon>Perkinsozoa</taxon>
        <taxon>Perkinsea</taxon>
        <taxon>Perkinsida</taxon>
        <taxon>Perkinsidae</taxon>
        <taxon>Perkinsus</taxon>
    </lineage>
</organism>
<evidence type="ECO:0000256" key="7">
    <source>
        <dbReference type="ARBA" id="ARBA00022840"/>
    </source>
</evidence>
<name>A0A7J6T5D9_PEROL</name>
<evidence type="ECO:0000313" key="14">
    <source>
        <dbReference type="Proteomes" id="UP000574390"/>
    </source>
</evidence>
<dbReference type="GO" id="GO:0010389">
    <property type="term" value="P:regulation of G2/M transition of mitotic cell cycle"/>
    <property type="evidence" value="ECO:0007669"/>
    <property type="project" value="TreeGrafter"/>
</dbReference>
<evidence type="ECO:0000256" key="2">
    <source>
        <dbReference type="ARBA" id="ARBA00012425"/>
    </source>
</evidence>
<gene>
    <name evidence="13" type="ORF">FOZ62_029572</name>
</gene>
<sequence>WLRTAAYRFRRMSLLDTRSSIHHHRQKQQQQQQFPMELMALVGEGIYGKVYKARWHRRSVDDGDDDDDSMSERICAVKTIKLRDESEGIPASVLREVGLLQALHHPNIVELRGFTVDLKASTIYLVFDFYQQDLARFIDLSTGGEGGLEDSLVEHISHGVLEGVAYLHSHKILHRDLKPHNILLNWDCSDIKIADFGLAREIGIPTGPLAVDVVTLWYRAPEALLGSTAYGEPLDVWSIGCIILEMLRGKAFVTGSSPEDQICKIFAILGAPDDTTWPEADTLPLWRSHMRLVSRVVPLSDIVPEEASPAAVSLAGAMLKVCPSHRITCEEGLAAPYFQDHLQDLCSGSSSSSSSCVDYPTLS</sequence>
<evidence type="ECO:0000256" key="5">
    <source>
        <dbReference type="ARBA" id="ARBA00022741"/>
    </source>
</evidence>
<dbReference type="Pfam" id="PF00069">
    <property type="entry name" value="Pkinase"/>
    <property type="match status" value="1"/>
</dbReference>
<dbReference type="FunFam" id="1.10.510.10:FF:000624">
    <property type="entry name" value="Mitogen-activated protein kinase"/>
    <property type="match status" value="1"/>
</dbReference>
<dbReference type="Gene3D" id="3.30.200.20">
    <property type="entry name" value="Phosphorylase Kinase, domain 1"/>
    <property type="match status" value="1"/>
</dbReference>
<dbReference type="Gene3D" id="1.10.510.10">
    <property type="entry name" value="Transferase(Phosphotransferase) domain 1"/>
    <property type="match status" value="1"/>
</dbReference>
<evidence type="ECO:0000256" key="9">
    <source>
        <dbReference type="ARBA" id="ARBA00039612"/>
    </source>
</evidence>
<dbReference type="GO" id="GO:0000307">
    <property type="term" value="C:cyclin-dependent protein kinase holoenzyme complex"/>
    <property type="evidence" value="ECO:0007669"/>
    <property type="project" value="TreeGrafter"/>
</dbReference>
<keyword evidence="5" id="KW-0547">Nucleotide-binding</keyword>
<evidence type="ECO:0000256" key="8">
    <source>
        <dbReference type="ARBA" id="ARBA00038543"/>
    </source>
</evidence>
<evidence type="ECO:0000259" key="12">
    <source>
        <dbReference type="PROSITE" id="PS50011"/>
    </source>
</evidence>
<protein>
    <recommendedName>
        <fullName evidence="9">Cyclin-dependent kinase 2 homolog</fullName>
        <ecNumber evidence="2">2.7.11.22</ecNumber>
    </recommendedName>
    <alternativeName>
        <fullName evidence="10">Cell division control protein 2 homolog</fullName>
    </alternativeName>
    <alternativeName>
        <fullName evidence="11">cdc2-related kinase 2</fullName>
    </alternativeName>
</protein>
<evidence type="ECO:0000256" key="4">
    <source>
        <dbReference type="ARBA" id="ARBA00022679"/>
    </source>
</evidence>
<keyword evidence="7" id="KW-0067">ATP-binding</keyword>
<dbReference type="GO" id="GO:0004693">
    <property type="term" value="F:cyclin-dependent protein serine/threonine kinase activity"/>
    <property type="evidence" value="ECO:0007669"/>
    <property type="project" value="UniProtKB-EC"/>
</dbReference>
<dbReference type="GO" id="GO:0005737">
    <property type="term" value="C:cytoplasm"/>
    <property type="evidence" value="ECO:0007669"/>
    <property type="project" value="TreeGrafter"/>
</dbReference>
<comment type="caution">
    <text evidence="13">The sequence shown here is derived from an EMBL/GenBank/DDBJ whole genome shotgun (WGS) entry which is preliminary data.</text>
</comment>
<keyword evidence="3" id="KW-0723">Serine/threonine-protein kinase</keyword>
<dbReference type="GO" id="GO:0010468">
    <property type="term" value="P:regulation of gene expression"/>
    <property type="evidence" value="ECO:0007669"/>
    <property type="project" value="TreeGrafter"/>
</dbReference>
<evidence type="ECO:0000256" key="3">
    <source>
        <dbReference type="ARBA" id="ARBA00022527"/>
    </source>
</evidence>
<dbReference type="AlphaFoldDB" id="A0A7J6T5D9"/>
<dbReference type="SMART" id="SM00220">
    <property type="entry name" value="S_TKc"/>
    <property type="match status" value="1"/>
</dbReference>
<evidence type="ECO:0000256" key="6">
    <source>
        <dbReference type="ARBA" id="ARBA00022777"/>
    </source>
</evidence>
<dbReference type="GO" id="GO:0005634">
    <property type="term" value="C:nucleus"/>
    <property type="evidence" value="ECO:0007669"/>
    <property type="project" value="TreeGrafter"/>
</dbReference>
<feature type="non-terminal residue" evidence="13">
    <location>
        <position position="363"/>
    </location>
</feature>
<dbReference type="EC" id="2.7.11.22" evidence="2"/>
<keyword evidence="4" id="KW-0808">Transferase</keyword>
<dbReference type="InterPro" id="IPR000719">
    <property type="entry name" value="Prot_kinase_dom"/>
</dbReference>
<reference evidence="13 14" key="1">
    <citation type="submission" date="2020-04" db="EMBL/GenBank/DDBJ databases">
        <title>Perkinsus olseni comparative genomics.</title>
        <authorList>
            <person name="Bogema D.R."/>
        </authorList>
    </citation>
    <scope>NUCLEOTIDE SEQUENCE [LARGE SCALE GENOMIC DNA]</scope>
    <source>
        <strain evidence="13">ATCC PRA-205</strain>
    </source>
</reference>
<evidence type="ECO:0000256" key="11">
    <source>
        <dbReference type="ARBA" id="ARBA00042858"/>
    </source>
</evidence>
<dbReference type="EMBL" id="JABANM010009976">
    <property type="protein sequence ID" value="KAF4740087.1"/>
    <property type="molecule type" value="Genomic_DNA"/>
</dbReference>
<dbReference type="SUPFAM" id="SSF56112">
    <property type="entry name" value="Protein kinase-like (PK-like)"/>
    <property type="match status" value="1"/>
</dbReference>
<dbReference type="GO" id="GO:0030332">
    <property type="term" value="F:cyclin binding"/>
    <property type="evidence" value="ECO:0007669"/>
    <property type="project" value="TreeGrafter"/>
</dbReference>
<dbReference type="PROSITE" id="PS50011">
    <property type="entry name" value="PROTEIN_KINASE_DOM"/>
    <property type="match status" value="1"/>
</dbReference>
<comment type="similarity">
    <text evidence="1">Belongs to the protein kinase superfamily. CMGC Ser/Thr protein kinase family. CDC2/CDKX subfamily.</text>
</comment>
<dbReference type="InterPro" id="IPR050108">
    <property type="entry name" value="CDK"/>
</dbReference>
<evidence type="ECO:0000256" key="1">
    <source>
        <dbReference type="ARBA" id="ARBA00006485"/>
    </source>
</evidence>